<sequence length="410" mass="44913">MINRNKNFKNLAAGYLFPEIGKRRKAFAASNPGAQIISLGIGNTTEPLTPHIVEAMKNYVDSLGTKEGYCGYQDDSAGFTELRERIAKVLYNNVVSPSEVFVSDGAKCDVGRLQQLFGSDVRVAVQDPAYPVYVDGSVMVGAAGKKPATSKGYREITYMPCLPENNFFPDLSVVKKNSLIYFCSPNNPTGAVATKTQLEKLVNYARENSCIILFDAAYSAFIRDSSLPKTIYEIKGAKECAIEINSFSKPAGFTGVRLGWTVVPEELKFQDGTKVQTAWARITNTFFNGASIIAQMGGYAALDDIGLSEMKGLIDYYLENASIIREALESENFKAMGVKVYSGGNAPYVWAQFPGKDSWEVFDAILSQCHVVTTPGVGFGPSGESFIRFSSFGHRESVEEACKRLKNFKL</sequence>
<evidence type="ECO:0000256" key="6">
    <source>
        <dbReference type="ARBA" id="ARBA00022679"/>
    </source>
</evidence>
<dbReference type="Proteomes" id="UP000823638">
    <property type="component" value="Unassembled WGS sequence"/>
</dbReference>
<feature type="binding site" evidence="9">
    <location>
        <position position="130"/>
    </location>
    <ligand>
        <name>pyridoxal 5'-phosphate</name>
        <dbReference type="ChEBI" id="CHEBI:597326"/>
    </ligand>
</feature>
<comment type="function">
    <text evidence="9">Involved in the synthesis of meso-diaminopimelate (m-DAP or DL-DAP), required for both lysine and peptidoglycan biosynthesis. Catalyzes the direct conversion of tetrahydrodipicolinate to LL-diaminopimelate.</text>
</comment>
<feature type="binding site" evidence="9">
    <location>
        <position position="388"/>
    </location>
    <ligand>
        <name>substrate</name>
    </ligand>
</feature>
<feature type="binding site" evidence="9">
    <location>
        <position position="130"/>
    </location>
    <ligand>
        <name>substrate</name>
    </ligand>
</feature>
<feature type="binding site" evidence="9">
    <location>
        <position position="218"/>
    </location>
    <ligand>
        <name>pyridoxal 5'-phosphate</name>
        <dbReference type="ChEBI" id="CHEBI:597326"/>
    </ligand>
</feature>
<evidence type="ECO:0000256" key="7">
    <source>
        <dbReference type="ARBA" id="ARBA00022898"/>
    </source>
</evidence>
<accession>A0A9D9HPC6</accession>
<protein>
    <recommendedName>
        <fullName evidence="4 9">LL-diaminopimelate aminotransferase</fullName>
        <shortName evidence="9">DAP-AT</shortName>
        <shortName evidence="9">DAP-aminotransferase</shortName>
        <shortName evidence="9">LL-DAP-aminotransferase</shortName>
        <ecNumber evidence="3 9">2.6.1.83</ecNumber>
    </recommendedName>
</protein>
<comment type="caution">
    <text evidence="11">The sequence shown here is derived from an EMBL/GenBank/DDBJ whole genome shotgun (WGS) entry which is preliminary data.</text>
</comment>
<feature type="binding site" evidence="9">
    <location>
        <position position="72"/>
    </location>
    <ligand>
        <name>pyridoxal 5'-phosphate</name>
        <dbReference type="ChEBI" id="CHEBI:597326"/>
    </ligand>
</feature>
<evidence type="ECO:0000313" key="11">
    <source>
        <dbReference type="EMBL" id="MBO8457318.1"/>
    </source>
</evidence>
<feature type="binding site" evidence="9">
    <location>
        <position position="187"/>
    </location>
    <ligand>
        <name>pyridoxal 5'-phosphate</name>
        <dbReference type="ChEBI" id="CHEBI:597326"/>
    </ligand>
</feature>
<name>A0A9D9HPC6_9SPIR</name>
<dbReference type="GO" id="GO:0033362">
    <property type="term" value="P:lysine biosynthetic process via diaminopimelate, diaminopimelate-aminotransferase pathway"/>
    <property type="evidence" value="ECO:0007669"/>
    <property type="project" value="UniProtKB-UniRule"/>
</dbReference>
<comment type="pathway">
    <text evidence="2 9">Amino-acid biosynthesis; L-lysine biosynthesis via DAP pathway; LL-2,6-diaminopimelate from (S)-tetrahydrodipicolinate (aminotransferase route): step 1/1.</text>
</comment>
<dbReference type="InterPro" id="IPR015424">
    <property type="entry name" value="PyrdxlP-dep_Trfase"/>
</dbReference>
<keyword evidence="7 9" id="KW-0663">Pyridoxal phosphate</keyword>
<comment type="similarity">
    <text evidence="9">Belongs to the class-I pyridoxal-phosphate-dependent aminotransferase family. LL-diaminopimelate aminotransferase subfamily.</text>
</comment>
<feature type="binding site" evidence="9">
    <location>
        <position position="288"/>
    </location>
    <ligand>
        <name>substrate</name>
    </ligand>
</feature>
<evidence type="ECO:0000256" key="2">
    <source>
        <dbReference type="ARBA" id="ARBA00004982"/>
    </source>
</evidence>
<feature type="binding site" evidence="9">
    <location>
        <position position="15"/>
    </location>
    <ligand>
        <name>substrate</name>
    </ligand>
</feature>
<dbReference type="AlphaFoldDB" id="A0A9D9HPC6"/>
<comment type="subunit">
    <text evidence="9">Homodimer.</text>
</comment>
<keyword evidence="5 9" id="KW-0032">Aminotransferase</keyword>
<evidence type="ECO:0000256" key="1">
    <source>
        <dbReference type="ARBA" id="ARBA00001933"/>
    </source>
</evidence>
<feature type="binding site" evidence="9">
    <location>
        <position position="288"/>
    </location>
    <ligand>
        <name>pyridoxal 5'-phosphate</name>
        <dbReference type="ChEBI" id="CHEBI:597326"/>
    </ligand>
</feature>
<proteinExistence type="inferred from homology"/>
<evidence type="ECO:0000256" key="5">
    <source>
        <dbReference type="ARBA" id="ARBA00022576"/>
    </source>
</evidence>
<dbReference type="GO" id="GO:0010285">
    <property type="term" value="F:L,L-diaminopimelate aminotransferase activity"/>
    <property type="evidence" value="ECO:0007669"/>
    <property type="project" value="UniProtKB-UniRule"/>
</dbReference>
<feature type="binding site" evidence="9">
    <location>
        <begin position="246"/>
        <end position="248"/>
    </location>
    <ligand>
        <name>pyridoxal 5'-phosphate</name>
        <dbReference type="ChEBI" id="CHEBI:597326"/>
    </ligand>
</feature>
<evidence type="ECO:0000256" key="8">
    <source>
        <dbReference type="ARBA" id="ARBA00051934"/>
    </source>
</evidence>
<feature type="binding site" evidence="9">
    <location>
        <position position="107"/>
    </location>
    <ligand>
        <name>substrate</name>
    </ligand>
</feature>
<dbReference type="GO" id="GO:0030170">
    <property type="term" value="F:pyridoxal phosphate binding"/>
    <property type="evidence" value="ECO:0007669"/>
    <property type="project" value="UniProtKB-UniRule"/>
</dbReference>
<dbReference type="EMBL" id="JADIMM010000052">
    <property type="protein sequence ID" value="MBO8457318.1"/>
    <property type="molecule type" value="Genomic_DNA"/>
</dbReference>
<keyword evidence="6 9" id="KW-0808">Transferase</keyword>
<dbReference type="NCBIfam" id="TIGR03542">
    <property type="entry name" value="DAPAT_plant"/>
    <property type="match status" value="1"/>
</dbReference>
<dbReference type="CDD" id="cd00609">
    <property type="entry name" value="AAT_like"/>
    <property type="match status" value="1"/>
</dbReference>
<feature type="binding site" evidence="9">
    <location>
        <begin position="106"/>
        <end position="107"/>
    </location>
    <ligand>
        <name>pyridoxal 5'-phosphate</name>
        <dbReference type="ChEBI" id="CHEBI:597326"/>
    </ligand>
</feature>
<feature type="binding site" evidence="9">
    <location>
        <position position="42"/>
    </location>
    <ligand>
        <name>substrate</name>
    </ligand>
</feature>
<dbReference type="PANTHER" id="PTHR43144">
    <property type="entry name" value="AMINOTRANSFERASE"/>
    <property type="match status" value="1"/>
</dbReference>
<dbReference type="SUPFAM" id="SSF53383">
    <property type="entry name" value="PLP-dependent transferases"/>
    <property type="match status" value="1"/>
</dbReference>
<dbReference type="InterPro" id="IPR019942">
    <property type="entry name" value="DapL/ALD1"/>
</dbReference>
<evidence type="ECO:0000256" key="4">
    <source>
        <dbReference type="ARBA" id="ARBA00018052"/>
    </source>
</evidence>
<dbReference type="Gene3D" id="3.90.1150.10">
    <property type="entry name" value="Aspartate Aminotransferase, domain 1"/>
    <property type="match status" value="1"/>
</dbReference>
<dbReference type="InterPro" id="IPR004839">
    <property type="entry name" value="Aminotransferase_I/II_large"/>
</dbReference>
<organism evidence="11 12">
    <name type="scientific">Candidatus Gallitreponema excrementavium</name>
    <dbReference type="NCBI Taxonomy" id="2840840"/>
    <lineage>
        <taxon>Bacteria</taxon>
        <taxon>Pseudomonadati</taxon>
        <taxon>Spirochaetota</taxon>
        <taxon>Spirochaetia</taxon>
        <taxon>Spirochaetales</taxon>
        <taxon>Candidatus Gallitreponema</taxon>
    </lineage>
</organism>
<feature type="binding site" evidence="9">
    <location>
        <position position="187"/>
    </location>
    <ligand>
        <name>substrate</name>
    </ligand>
</feature>
<dbReference type="Pfam" id="PF00155">
    <property type="entry name" value="Aminotran_1_2"/>
    <property type="match status" value="1"/>
</dbReference>
<feature type="modified residue" description="N6-(pyridoxal phosphate)lysine" evidence="9">
    <location>
        <position position="249"/>
    </location>
</feature>
<reference evidence="11" key="1">
    <citation type="submission" date="2020-10" db="EMBL/GenBank/DDBJ databases">
        <authorList>
            <person name="Gilroy R."/>
        </authorList>
    </citation>
    <scope>NUCLEOTIDE SEQUENCE</scope>
    <source>
        <strain evidence="11">10532</strain>
    </source>
</reference>
<dbReference type="HAMAP" id="MF_01642">
    <property type="entry name" value="DapL_aminotrans_1"/>
    <property type="match status" value="1"/>
</dbReference>
<dbReference type="EC" id="2.6.1.83" evidence="3 9"/>
<dbReference type="FunFam" id="3.40.640.10:FF:000099">
    <property type="entry name" value="LL-diaminopimelate aminotransferase, chloroplastic"/>
    <property type="match status" value="1"/>
</dbReference>
<feature type="domain" description="Aminotransferase class I/classII large" evidence="10">
    <location>
        <begin position="35"/>
        <end position="405"/>
    </location>
</feature>
<gene>
    <name evidence="9" type="primary">dapL</name>
    <name evidence="11" type="ORF">IAA81_03710</name>
</gene>
<comment type="catalytic activity">
    <reaction evidence="8 9">
        <text>(2S,6S)-2,6-diaminopimelate + 2-oxoglutarate = (S)-2,3,4,5-tetrahydrodipicolinate + L-glutamate + H2O + H(+)</text>
        <dbReference type="Rhea" id="RHEA:23988"/>
        <dbReference type="ChEBI" id="CHEBI:15377"/>
        <dbReference type="ChEBI" id="CHEBI:15378"/>
        <dbReference type="ChEBI" id="CHEBI:16810"/>
        <dbReference type="ChEBI" id="CHEBI:16845"/>
        <dbReference type="ChEBI" id="CHEBI:29985"/>
        <dbReference type="ChEBI" id="CHEBI:57609"/>
        <dbReference type="EC" id="2.6.1.83"/>
    </reaction>
</comment>
<evidence type="ECO:0000259" key="10">
    <source>
        <dbReference type="Pfam" id="PF00155"/>
    </source>
</evidence>
<dbReference type="InterPro" id="IPR015422">
    <property type="entry name" value="PyrdxlP-dep_Trfase_small"/>
</dbReference>
<comment type="cofactor">
    <cofactor evidence="1 9">
        <name>pyridoxal 5'-phosphate</name>
        <dbReference type="ChEBI" id="CHEBI:597326"/>
    </cofactor>
</comment>
<evidence type="ECO:0000256" key="9">
    <source>
        <dbReference type="HAMAP-Rule" id="MF_01642"/>
    </source>
</evidence>
<evidence type="ECO:0000256" key="3">
    <source>
        <dbReference type="ARBA" id="ARBA00013138"/>
    </source>
</evidence>
<reference evidence="11" key="2">
    <citation type="journal article" date="2021" name="PeerJ">
        <title>Extensive microbial diversity within the chicken gut microbiome revealed by metagenomics and culture.</title>
        <authorList>
            <person name="Gilroy R."/>
            <person name="Ravi A."/>
            <person name="Getino M."/>
            <person name="Pursley I."/>
            <person name="Horton D.L."/>
            <person name="Alikhan N.F."/>
            <person name="Baker D."/>
            <person name="Gharbi K."/>
            <person name="Hall N."/>
            <person name="Watson M."/>
            <person name="Adriaenssens E.M."/>
            <person name="Foster-Nyarko E."/>
            <person name="Jarju S."/>
            <person name="Secka A."/>
            <person name="Antonio M."/>
            <person name="Oren A."/>
            <person name="Chaudhuri R.R."/>
            <person name="La Ragione R."/>
            <person name="Hildebrand F."/>
            <person name="Pallen M.J."/>
        </authorList>
    </citation>
    <scope>NUCLEOTIDE SEQUENCE</scope>
    <source>
        <strain evidence="11">10532</strain>
    </source>
</reference>
<feature type="binding site" evidence="9">
    <location>
        <position position="257"/>
    </location>
    <ligand>
        <name>pyridoxal 5'-phosphate</name>
        <dbReference type="ChEBI" id="CHEBI:597326"/>
    </ligand>
</feature>
<dbReference type="InterPro" id="IPR015421">
    <property type="entry name" value="PyrdxlP-dep_Trfase_major"/>
</dbReference>
<evidence type="ECO:0000313" key="12">
    <source>
        <dbReference type="Proteomes" id="UP000823638"/>
    </source>
</evidence>
<dbReference type="Gene3D" id="3.40.640.10">
    <property type="entry name" value="Type I PLP-dependent aspartate aminotransferase-like (Major domain)"/>
    <property type="match status" value="1"/>
</dbReference>